<accession>A0A5D9DA94</accession>
<sequence length="340" mass="39348">MSTSWSIVATAKESTILLSSFIAHHLSLGADAIYLYLDDAREDQYELFSCIPSVNVFLCNEEYWASRSLNRPVDHRHRQVANANHALGLCRSEWICHIDVDEYIMPPQPISQILDDCDDQVVIMKPAENYFSKKPESVRDLLTSSFHLPFPRYKEGRKYRREIGKWCEACSNGLQGHMAGKVFLRKGTGLRLNIHEAIPKEKISSKLESDIILLHFFSLGYSDWLSKNLRRMDPYRLEGVAKWKRKKLDLFFEALKSKDRDNQLLWLFEDALVYNGKKEERLKEYAGVIYNDLNLEGKVGEVFGDKEQLSFDKPLSNIKGNIDIDEEMYKIALRSIESVI</sequence>
<keyword evidence="2" id="KW-1185">Reference proteome</keyword>
<organism evidence="1 2">
    <name type="scientific">Halomonas eurihalina</name>
    <dbReference type="NCBI Taxonomy" id="42566"/>
    <lineage>
        <taxon>Bacteria</taxon>
        <taxon>Pseudomonadati</taxon>
        <taxon>Pseudomonadota</taxon>
        <taxon>Gammaproteobacteria</taxon>
        <taxon>Oceanospirillales</taxon>
        <taxon>Halomonadaceae</taxon>
        <taxon>Halomonas</taxon>
    </lineage>
</organism>
<evidence type="ECO:0000313" key="1">
    <source>
        <dbReference type="EMBL" id="TZG40676.1"/>
    </source>
</evidence>
<dbReference type="Proteomes" id="UP000324260">
    <property type="component" value="Unassembled WGS sequence"/>
</dbReference>
<reference evidence="1 2" key="1">
    <citation type="submission" date="2019-08" db="EMBL/GenBank/DDBJ databases">
        <title>Draft Genome Sequence of Halomonas eurihalina Isolated from Preserved Hide-surface.</title>
        <authorList>
            <person name="Hussain S.A."/>
            <person name="Xu A."/>
            <person name="Sarker M."/>
            <person name="Sommers C."/>
        </authorList>
    </citation>
    <scope>NUCLEOTIDE SEQUENCE [LARGE SCALE GENOMIC DNA]</scope>
    <source>
        <strain evidence="1 2">MS1</strain>
    </source>
</reference>
<dbReference type="RefSeq" id="WP_149321076.1">
    <property type="nucleotide sequence ID" value="NZ_JARWAH010000001.1"/>
</dbReference>
<gene>
    <name evidence="1" type="ORF">FZZ93_04170</name>
</gene>
<name>A0A5D9DA94_HALER</name>
<dbReference type="Pfam" id="PF13704">
    <property type="entry name" value="Glyco_tranf_2_4"/>
    <property type="match status" value="1"/>
</dbReference>
<comment type="caution">
    <text evidence="1">The sequence shown here is derived from an EMBL/GenBank/DDBJ whole genome shotgun (WGS) entry which is preliminary data.</text>
</comment>
<dbReference type="EMBL" id="VTPU01000003">
    <property type="protein sequence ID" value="TZG40676.1"/>
    <property type="molecule type" value="Genomic_DNA"/>
</dbReference>
<dbReference type="OrthoDB" id="3760425at2"/>
<proteinExistence type="predicted"/>
<dbReference type="AlphaFoldDB" id="A0A5D9DA94"/>
<protein>
    <submittedName>
        <fullName evidence="1">Glycosyltransferase family 2 protein</fullName>
    </submittedName>
</protein>
<dbReference type="GO" id="GO:0016740">
    <property type="term" value="F:transferase activity"/>
    <property type="evidence" value="ECO:0007669"/>
    <property type="project" value="UniProtKB-KW"/>
</dbReference>
<keyword evidence="1" id="KW-0808">Transferase</keyword>
<evidence type="ECO:0000313" key="2">
    <source>
        <dbReference type="Proteomes" id="UP000324260"/>
    </source>
</evidence>